<dbReference type="SUPFAM" id="SSF143422">
    <property type="entry name" value="Transposase IS200-like"/>
    <property type="match status" value="1"/>
</dbReference>
<dbReference type="AlphaFoldDB" id="A0A2S6EX84"/>
<dbReference type="EMBL" id="PQWY01000016">
    <property type="protein sequence ID" value="PPK29807.1"/>
    <property type="molecule type" value="Genomic_DNA"/>
</dbReference>
<dbReference type="GO" id="GO:0006313">
    <property type="term" value="P:DNA transposition"/>
    <property type="evidence" value="ECO:0007669"/>
    <property type="project" value="InterPro"/>
</dbReference>
<name>A0A2S6EX84_LEGPN</name>
<sequence>MVRPLRIEFAGGLYHITSRGNRKEAIYLSDEDRENFLSVLGDACLKYQWLCHSYCLMTNHYHLLIETPLGNLSKGMRYLNGVYTQKFNKSHKRIGHVLQGRYKSILVEKDSYLLELSRYIVLNPVRAGMVEKADEWSWSSYLATSGRVPIPSWLTVDWLLSSFGSIKSEALINYGQFVDAGLSKKSPWIDLKHQIYLGSDEFISRVVSYVDSTVDLTDISRAHVPDLVKGFTIEEYERMSGNRDEAIYSSYKSGLYSMKEIGKYFGLHYSRISRIIKQHYIQEAKGKI</sequence>
<dbReference type="PANTHER" id="PTHR34322:SF2">
    <property type="entry name" value="TRANSPOSASE IS200-LIKE DOMAIN-CONTAINING PROTEIN"/>
    <property type="match status" value="1"/>
</dbReference>
<gene>
    <name evidence="1" type="ORF">C3928_12115</name>
</gene>
<dbReference type="OrthoDB" id="9814067at2"/>
<dbReference type="RefSeq" id="WP_027227403.1">
    <property type="nucleotide sequence ID" value="NZ_CP017601.1"/>
</dbReference>
<dbReference type="SMART" id="SM01321">
    <property type="entry name" value="Y1_Tnp"/>
    <property type="match status" value="1"/>
</dbReference>
<protein>
    <submittedName>
        <fullName evidence="1">Addiction module toxin RelE</fullName>
    </submittedName>
</protein>
<reference evidence="1 2" key="1">
    <citation type="submission" date="2018-02" db="EMBL/GenBank/DDBJ databases">
        <title>Draft genome sequences of four Legionella pneumophila clinical strains isolated in Ontario.</title>
        <authorList>
            <person name="Fortuna A."/>
            <person name="Ramnarine R."/>
            <person name="Li A."/>
            <person name="Frantz C."/>
            <person name="Mallo G."/>
        </authorList>
    </citation>
    <scope>NUCLEOTIDE SEQUENCE [LARGE SCALE GENOMIC DNA]</scope>
    <source>
        <strain evidence="1 2">LG61</strain>
    </source>
</reference>
<dbReference type="Gene3D" id="3.30.70.1290">
    <property type="entry name" value="Transposase IS200-like"/>
    <property type="match status" value="1"/>
</dbReference>
<evidence type="ECO:0000313" key="1">
    <source>
        <dbReference type="EMBL" id="PPK29807.1"/>
    </source>
</evidence>
<accession>A0A2S6EX84</accession>
<organism evidence="1 2">
    <name type="scientific">Legionella pneumophila</name>
    <dbReference type="NCBI Taxonomy" id="446"/>
    <lineage>
        <taxon>Bacteria</taxon>
        <taxon>Pseudomonadati</taxon>
        <taxon>Pseudomonadota</taxon>
        <taxon>Gammaproteobacteria</taxon>
        <taxon>Legionellales</taxon>
        <taxon>Legionellaceae</taxon>
        <taxon>Legionella</taxon>
    </lineage>
</organism>
<proteinExistence type="predicted"/>
<dbReference type="InterPro" id="IPR002686">
    <property type="entry name" value="Transposase_17"/>
</dbReference>
<dbReference type="GO" id="GO:0003677">
    <property type="term" value="F:DNA binding"/>
    <property type="evidence" value="ECO:0007669"/>
    <property type="project" value="InterPro"/>
</dbReference>
<dbReference type="Pfam" id="PF01797">
    <property type="entry name" value="Y1_Tnp"/>
    <property type="match status" value="1"/>
</dbReference>
<dbReference type="GO" id="GO:0004803">
    <property type="term" value="F:transposase activity"/>
    <property type="evidence" value="ECO:0007669"/>
    <property type="project" value="InterPro"/>
</dbReference>
<dbReference type="Proteomes" id="UP000239239">
    <property type="component" value="Unassembled WGS sequence"/>
</dbReference>
<dbReference type="PANTHER" id="PTHR34322">
    <property type="entry name" value="TRANSPOSASE, Y1_TNP DOMAIN-CONTAINING"/>
    <property type="match status" value="1"/>
</dbReference>
<evidence type="ECO:0000313" key="2">
    <source>
        <dbReference type="Proteomes" id="UP000239239"/>
    </source>
</evidence>
<comment type="caution">
    <text evidence="1">The sequence shown here is derived from an EMBL/GenBank/DDBJ whole genome shotgun (WGS) entry which is preliminary data.</text>
</comment>
<dbReference type="InterPro" id="IPR036515">
    <property type="entry name" value="Transposase_17_sf"/>
</dbReference>